<dbReference type="Pfam" id="PF00004">
    <property type="entry name" value="AAA"/>
    <property type="match status" value="1"/>
</dbReference>
<keyword evidence="8 14" id="KW-0346">Stress response</keyword>
<dbReference type="PROSITE" id="PS51903">
    <property type="entry name" value="CLP_R"/>
    <property type="match status" value="1"/>
</dbReference>
<keyword evidence="9 14" id="KW-0175">Coiled coil</keyword>
<dbReference type="NCBIfam" id="NF008118">
    <property type="entry name" value="PRK10865.1"/>
    <property type="match status" value="1"/>
</dbReference>
<evidence type="ECO:0000259" key="16">
    <source>
        <dbReference type="PROSITE" id="PS51903"/>
    </source>
</evidence>
<dbReference type="FunFam" id="1.10.1780.10:FF:000003">
    <property type="entry name" value="ATP-dependent chaperone ClpB"/>
    <property type="match status" value="1"/>
</dbReference>
<dbReference type="InterPro" id="IPR036628">
    <property type="entry name" value="Clp_N_dom_sf"/>
</dbReference>
<name>A0A450WBW3_9GAMM</name>
<proteinExistence type="inferred from homology"/>
<dbReference type="Gene3D" id="1.10.8.60">
    <property type="match status" value="1"/>
</dbReference>
<dbReference type="Pfam" id="PF10431">
    <property type="entry name" value="ClpB_D2-small"/>
    <property type="match status" value="1"/>
</dbReference>
<dbReference type="CDD" id="cd19499">
    <property type="entry name" value="RecA-like_ClpB_Hsp104-like"/>
    <property type="match status" value="1"/>
</dbReference>
<dbReference type="InterPro" id="IPR028299">
    <property type="entry name" value="ClpA/B_CS2"/>
</dbReference>
<dbReference type="Gene3D" id="3.40.50.300">
    <property type="entry name" value="P-loop containing nucleotide triphosphate hydrolases"/>
    <property type="match status" value="3"/>
</dbReference>
<dbReference type="InterPro" id="IPR001270">
    <property type="entry name" value="ClpA/B"/>
</dbReference>
<feature type="region of interest" description="Disordered" evidence="15">
    <location>
        <begin position="511"/>
        <end position="540"/>
    </location>
</feature>
<dbReference type="FunFam" id="3.40.50.300:FF:000120">
    <property type="entry name" value="ATP-dependent chaperone ClpB"/>
    <property type="match status" value="1"/>
</dbReference>
<dbReference type="CDD" id="cd00009">
    <property type="entry name" value="AAA"/>
    <property type="match status" value="1"/>
</dbReference>
<dbReference type="InterPro" id="IPR004176">
    <property type="entry name" value="Clp_R_N"/>
</dbReference>
<dbReference type="GO" id="GO:0034605">
    <property type="term" value="P:cellular response to heat"/>
    <property type="evidence" value="ECO:0007669"/>
    <property type="project" value="TreeGrafter"/>
</dbReference>
<evidence type="ECO:0000256" key="6">
    <source>
        <dbReference type="ARBA" id="ARBA00022741"/>
    </source>
</evidence>
<dbReference type="GO" id="GO:0005737">
    <property type="term" value="C:cytoplasm"/>
    <property type="evidence" value="ECO:0007669"/>
    <property type="project" value="UniProtKB-SubCell"/>
</dbReference>
<dbReference type="GO" id="GO:0008233">
    <property type="term" value="F:peptidase activity"/>
    <property type="evidence" value="ECO:0007669"/>
    <property type="project" value="UniProtKB-KW"/>
</dbReference>
<keyword evidence="17" id="KW-0378">Hydrolase</keyword>
<comment type="function">
    <text evidence="14">Part of a stress-induced multi-chaperone system, it is involved in the recovery of the cell from heat-induced damage, in cooperation with DnaK, DnaJ and GrpE.</text>
</comment>
<keyword evidence="17" id="KW-0645">Protease</keyword>
<dbReference type="Pfam" id="PF07724">
    <property type="entry name" value="AAA_2"/>
    <property type="match status" value="1"/>
</dbReference>
<dbReference type="GO" id="GO:0042026">
    <property type="term" value="P:protein refolding"/>
    <property type="evidence" value="ECO:0007669"/>
    <property type="project" value="UniProtKB-UniRule"/>
</dbReference>
<dbReference type="InterPro" id="IPR003959">
    <property type="entry name" value="ATPase_AAA_core"/>
</dbReference>
<dbReference type="Pfam" id="PF17871">
    <property type="entry name" value="AAA_lid_9"/>
    <property type="match status" value="1"/>
</dbReference>
<evidence type="ECO:0000256" key="10">
    <source>
        <dbReference type="ARBA" id="ARBA00023186"/>
    </source>
</evidence>
<evidence type="ECO:0000256" key="9">
    <source>
        <dbReference type="ARBA" id="ARBA00023054"/>
    </source>
</evidence>
<feature type="coiled-coil region" evidence="14">
    <location>
        <begin position="412"/>
        <end position="461"/>
    </location>
</feature>
<dbReference type="PRINTS" id="PR00300">
    <property type="entry name" value="CLPPROTEASEA"/>
</dbReference>
<dbReference type="NCBIfam" id="TIGR03346">
    <property type="entry name" value="chaperone_ClpB"/>
    <property type="match status" value="1"/>
</dbReference>
<evidence type="ECO:0000256" key="5">
    <source>
        <dbReference type="ARBA" id="ARBA00022737"/>
    </source>
</evidence>
<dbReference type="GO" id="GO:0016887">
    <property type="term" value="F:ATP hydrolysis activity"/>
    <property type="evidence" value="ECO:0007669"/>
    <property type="project" value="InterPro"/>
</dbReference>
<comment type="similarity">
    <text evidence="2 13">Belongs to the ClpA/ClpB family.</text>
</comment>
<dbReference type="FunFam" id="3.40.50.300:FF:000010">
    <property type="entry name" value="Chaperone clpB 1, putative"/>
    <property type="match status" value="1"/>
</dbReference>
<dbReference type="PANTHER" id="PTHR11638">
    <property type="entry name" value="ATP-DEPENDENT CLP PROTEASE"/>
    <property type="match status" value="1"/>
</dbReference>
<dbReference type="SMART" id="SM01086">
    <property type="entry name" value="ClpB_D2-small"/>
    <property type="match status" value="1"/>
</dbReference>
<organism evidence="17">
    <name type="scientific">Candidatus Kentrum sp. LPFa</name>
    <dbReference type="NCBI Taxonomy" id="2126335"/>
    <lineage>
        <taxon>Bacteria</taxon>
        <taxon>Pseudomonadati</taxon>
        <taxon>Pseudomonadota</taxon>
        <taxon>Gammaproteobacteria</taxon>
        <taxon>Candidatus Kentrum</taxon>
    </lineage>
</organism>
<evidence type="ECO:0000256" key="12">
    <source>
        <dbReference type="PROSITE-ProRule" id="PRU01251"/>
    </source>
</evidence>
<dbReference type="InterPro" id="IPR019489">
    <property type="entry name" value="Clp_ATPase_C"/>
</dbReference>
<evidence type="ECO:0000256" key="1">
    <source>
        <dbReference type="ARBA" id="ARBA00004496"/>
    </source>
</evidence>
<comment type="subunit">
    <text evidence="11">Homohexamer. The oligomerization is ATP-dependent.</text>
</comment>
<sequence length="880" mass="98178">MRTDKLTGKFQMALAEAQSLAVGRDHQFLEPLHVLTALLDQEGGSVRYLLAQANVNVNALRSELGLALDRLPRVTGVDGDVQISHDLNRLLNVTDKFAQQRGDRYISSELFVLAAFQDKGALGDMLRKSGAEKALLEAAIERMRSGETVTDPNAEEQRQALEKYTIDLTERAEQGKLDPVIGRDDEIRRAIQVLQRRTKNNPVLIGEPGVGKTAIVEGLAQRIVNGEVPEGLKNRRLLALDMGSLIAGAKFRGEFEERLKAVLRDLARQEGQIILFIDELHTMVGAGKAEGAMDAGNMLKPALARGELHCVGATTLDEYRKYVEKDAALERRFQKVLVDEPNVEDTIAILRGLKERYEVHHGVDITDPAIVSAATLSHRYISDRQLPDKAIDLMDEAGSRIRMEIDSKPEEMDRLDRRIIQLKIEREALKKETDELSRARLSKLEEEIARIEKEYSDLDEIWKSEKAAMQGSTHVKEELEKARIEFEAARRAGDLTRMSELQYGRIPELEKQLAEAGHASTPSENQEAQSPSETEGLPTKKLLRNAVTEEEIAEVVSKWTGIPIAKMLEGERDKLLRMEEAIHRRLVGQNEAVGIIAQAIRRARAGLADPNRPNGSFLFLGPTGVGKTELTKALAEFLFDTSDAMVRIDMSEFMEKHSVARLIGAPPGYVGYEEGGYLTEAVRRRPYSVVLLDEIEKAHPDVFNILLQVLEDGRLTDGHGRTVSFRNTVIIMTSNLGSELIQEIASADDYGEDNYGAMKTTVMQIVGQHFRPEFINRLDEVVVFHPLGREQIRAIARIQVEELGQRLRDNAMELVVSEAVLDKLGEIGFDPVYGARPIKRAVLQYLGNNLAQEILAGRFGRGDTIHVDWEGDGVVFGKMP</sequence>
<dbReference type="InterPro" id="IPR041546">
    <property type="entry name" value="ClpA/ClpB_AAA_lid"/>
</dbReference>
<dbReference type="PANTHER" id="PTHR11638:SF18">
    <property type="entry name" value="HEAT SHOCK PROTEIN 104"/>
    <property type="match status" value="1"/>
</dbReference>
<evidence type="ECO:0000256" key="14">
    <source>
        <dbReference type="RuleBase" id="RU362034"/>
    </source>
</evidence>
<evidence type="ECO:0000256" key="8">
    <source>
        <dbReference type="ARBA" id="ARBA00023016"/>
    </source>
</evidence>
<dbReference type="SMART" id="SM00382">
    <property type="entry name" value="AAA"/>
    <property type="match status" value="2"/>
</dbReference>
<dbReference type="EMBL" id="CAADFK010000063">
    <property type="protein sequence ID" value="VFK14524.1"/>
    <property type="molecule type" value="Genomic_DNA"/>
</dbReference>
<evidence type="ECO:0000256" key="13">
    <source>
        <dbReference type="RuleBase" id="RU004432"/>
    </source>
</evidence>
<dbReference type="InterPro" id="IPR003593">
    <property type="entry name" value="AAA+_ATPase"/>
</dbReference>
<keyword evidence="5 12" id="KW-0677">Repeat</keyword>
<dbReference type="AlphaFoldDB" id="A0A450WBW3"/>
<reference evidence="17" key="1">
    <citation type="submission" date="2019-02" db="EMBL/GenBank/DDBJ databases">
        <authorList>
            <person name="Gruber-Vodicka R. H."/>
            <person name="Seah K. B. B."/>
        </authorList>
    </citation>
    <scope>NUCLEOTIDE SEQUENCE</scope>
    <source>
        <strain evidence="17">BECK_S313</strain>
    </source>
</reference>
<dbReference type="InterPro" id="IPR018368">
    <property type="entry name" value="ClpA/B_CS1"/>
</dbReference>
<dbReference type="FunFam" id="3.40.50.300:FF:000025">
    <property type="entry name" value="ATP-dependent Clp protease subunit"/>
    <property type="match status" value="1"/>
</dbReference>
<protein>
    <recommendedName>
        <fullName evidence="3 14">Chaperone protein ClpB</fullName>
    </recommendedName>
</protein>
<dbReference type="GO" id="GO:0005524">
    <property type="term" value="F:ATP binding"/>
    <property type="evidence" value="ECO:0007669"/>
    <property type="project" value="UniProtKB-UniRule"/>
</dbReference>
<dbReference type="Pfam" id="PF02861">
    <property type="entry name" value="Clp_N"/>
    <property type="match status" value="1"/>
</dbReference>
<dbReference type="InterPro" id="IPR017730">
    <property type="entry name" value="Chaperonin_ClpB"/>
</dbReference>
<evidence type="ECO:0000256" key="7">
    <source>
        <dbReference type="ARBA" id="ARBA00022840"/>
    </source>
</evidence>
<keyword evidence="4 14" id="KW-0963">Cytoplasm</keyword>
<evidence type="ECO:0000256" key="11">
    <source>
        <dbReference type="ARBA" id="ARBA00026057"/>
    </source>
</evidence>
<dbReference type="Gene3D" id="1.10.1780.10">
    <property type="entry name" value="Clp, N-terminal domain"/>
    <property type="match status" value="1"/>
</dbReference>
<evidence type="ECO:0000256" key="2">
    <source>
        <dbReference type="ARBA" id="ARBA00008675"/>
    </source>
</evidence>
<evidence type="ECO:0000256" key="15">
    <source>
        <dbReference type="SAM" id="MobiDB-lite"/>
    </source>
</evidence>
<gene>
    <name evidence="14" type="primary">clpB</name>
    <name evidence="17" type="ORF">BECKLPF1236B_GA0070989_10636</name>
</gene>
<dbReference type="SUPFAM" id="SSF52540">
    <property type="entry name" value="P-loop containing nucleoside triphosphate hydrolases"/>
    <property type="match status" value="2"/>
</dbReference>
<evidence type="ECO:0000256" key="4">
    <source>
        <dbReference type="ARBA" id="ARBA00022490"/>
    </source>
</evidence>
<dbReference type="GO" id="GO:0006508">
    <property type="term" value="P:proteolysis"/>
    <property type="evidence" value="ECO:0007669"/>
    <property type="project" value="UniProtKB-KW"/>
</dbReference>
<feature type="domain" description="Clp R" evidence="16">
    <location>
        <begin position="3"/>
        <end position="146"/>
    </location>
</feature>
<accession>A0A450WBW3</accession>
<keyword evidence="7 13" id="KW-0067">ATP-binding</keyword>
<dbReference type="InterPro" id="IPR050130">
    <property type="entry name" value="ClpA_ClpB"/>
</dbReference>
<dbReference type="PROSITE" id="PS00871">
    <property type="entry name" value="CLPAB_2"/>
    <property type="match status" value="1"/>
</dbReference>
<evidence type="ECO:0000256" key="3">
    <source>
        <dbReference type="ARBA" id="ARBA00017574"/>
    </source>
</evidence>
<dbReference type="PROSITE" id="PS00870">
    <property type="entry name" value="CLPAB_1"/>
    <property type="match status" value="1"/>
</dbReference>
<dbReference type="SUPFAM" id="SSF81923">
    <property type="entry name" value="Double Clp-N motif"/>
    <property type="match status" value="1"/>
</dbReference>
<feature type="compositionally biased region" description="Polar residues" evidence="15">
    <location>
        <begin position="520"/>
        <end position="533"/>
    </location>
</feature>
<comment type="subunit">
    <text evidence="14">Homohexamer; The oligomerization is ATP-dependent.</text>
</comment>
<evidence type="ECO:0000313" key="17">
    <source>
        <dbReference type="EMBL" id="VFK14524.1"/>
    </source>
</evidence>
<dbReference type="InterPro" id="IPR027417">
    <property type="entry name" value="P-loop_NTPase"/>
</dbReference>
<comment type="subcellular location">
    <subcellularLocation>
        <location evidence="1 14">Cytoplasm</location>
    </subcellularLocation>
</comment>
<keyword evidence="10 13" id="KW-0143">Chaperone</keyword>
<keyword evidence="6 13" id="KW-0547">Nucleotide-binding</keyword>